<evidence type="ECO:0000313" key="8">
    <source>
        <dbReference type="EMBL" id="KAF5580676.1"/>
    </source>
</evidence>
<organism evidence="8 9">
    <name type="scientific">Gibberella subglutinans</name>
    <name type="common">Fusarium subglutinans</name>
    <dbReference type="NCBI Taxonomy" id="42677"/>
    <lineage>
        <taxon>Eukaryota</taxon>
        <taxon>Fungi</taxon>
        <taxon>Dikarya</taxon>
        <taxon>Ascomycota</taxon>
        <taxon>Pezizomycotina</taxon>
        <taxon>Sordariomycetes</taxon>
        <taxon>Hypocreomycetidae</taxon>
        <taxon>Hypocreales</taxon>
        <taxon>Nectriaceae</taxon>
        <taxon>Fusarium</taxon>
        <taxon>Fusarium fujikuroi species complex</taxon>
    </lineage>
</organism>
<keyword evidence="9" id="KW-1185">Reference proteome</keyword>
<keyword evidence="2" id="KW-0862">Zinc</keyword>
<dbReference type="InterPro" id="IPR007219">
    <property type="entry name" value="XnlR_reg_dom"/>
</dbReference>
<dbReference type="RefSeq" id="XP_036531205.1">
    <property type="nucleotide sequence ID" value="XM_036678212.1"/>
</dbReference>
<dbReference type="GO" id="GO:0008270">
    <property type="term" value="F:zinc ion binding"/>
    <property type="evidence" value="ECO:0007669"/>
    <property type="project" value="InterPro"/>
</dbReference>
<dbReference type="PANTHER" id="PTHR47660">
    <property type="entry name" value="TRANSCRIPTION FACTOR WITH C2H2 AND ZN(2)-CYS(6) DNA BINDING DOMAIN (EUROFUNG)-RELATED-RELATED"/>
    <property type="match status" value="1"/>
</dbReference>
<comment type="caution">
    <text evidence="8">The sequence shown here is derived from an EMBL/GenBank/DDBJ whole genome shotgun (WGS) entry which is preliminary data.</text>
</comment>
<keyword evidence="1" id="KW-0479">Metal-binding</keyword>
<evidence type="ECO:0000259" key="7">
    <source>
        <dbReference type="Pfam" id="PF04082"/>
    </source>
</evidence>
<keyword evidence="5" id="KW-0539">Nucleus</keyword>
<reference evidence="8 9" key="1">
    <citation type="submission" date="2020-05" db="EMBL/GenBank/DDBJ databases">
        <title>Identification and distribution of gene clusters putatively required for synthesis of sphingolipid metabolism inhibitors in phylogenetically diverse species of the filamentous fungus Fusarium.</title>
        <authorList>
            <person name="Kim H.-S."/>
            <person name="Busman M."/>
            <person name="Brown D.W."/>
            <person name="Divon H."/>
            <person name="Uhlig S."/>
            <person name="Proctor R.H."/>
        </authorList>
    </citation>
    <scope>NUCLEOTIDE SEQUENCE [LARGE SCALE GENOMIC DNA]</scope>
    <source>
        <strain evidence="8 9">NRRL 66333</strain>
    </source>
</reference>
<dbReference type="PANTHER" id="PTHR47660:SF7">
    <property type="entry name" value="TRANSCRIPTION FACTOR WITH C2H2 AND ZN(2)-CYS(6) DNA BINDING DOMAIN (EUROFUNG)"/>
    <property type="match status" value="1"/>
</dbReference>
<dbReference type="GO" id="GO:0003677">
    <property type="term" value="F:DNA binding"/>
    <property type="evidence" value="ECO:0007669"/>
    <property type="project" value="InterPro"/>
</dbReference>
<dbReference type="OrthoDB" id="1405595at2759"/>
<dbReference type="GeneID" id="59312930"/>
<dbReference type="GO" id="GO:0006351">
    <property type="term" value="P:DNA-templated transcription"/>
    <property type="evidence" value="ECO:0007669"/>
    <property type="project" value="InterPro"/>
</dbReference>
<evidence type="ECO:0000256" key="3">
    <source>
        <dbReference type="ARBA" id="ARBA00023015"/>
    </source>
</evidence>
<sequence length="403" mass="45780">MHLDAGQETVPAGDFGLSTDPNGVSPSNSNFAFEAEGLDFQDWAALGMDLPWNNSVHSMLDNPFLELPNPMTFFFRNPSEVANQADIYPMSTSMDIEPMVHQLECETPTPSFTQSLANTSSHGQSSQTSPDATLSPSIRDYVELEPWRAEDYGHVPYMSDEAYQVMVSTFEQLNSNNAYCIQFTNKHLPSLQHMQIYVQVYFEEYHPVFPLLHKATFSPTKDDWLLSLAVSSIGCLFSKTLKSREAYPIMQEFLRRAIRIQLERTQNSTPSLCVAQASVLNQIGMMYGGDLRFAEYAHETMAQLATQCRKISWFSDNLATLSVTENAVSQDWQAWTRAELEVRLFYCAWLVDSQQVGFFAFSSTIPLDFLQFPMPVNEHVWRMSTIETWKDSLTEGIGRKYTC</sequence>
<protein>
    <recommendedName>
        <fullName evidence="7">Xylanolytic transcriptional activator regulatory domain-containing protein</fullName>
    </recommendedName>
</protein>
<evidence type="ECO:0000256" key="1">
    <source>
        <dbReference type="ARBA" id="ARBA00022723"/>
    </source>
</evidence>
<keyword evidence="4" id="KW-0804">Transcription</keyword>
<dbReference type="Pfam" id="PF04082">
    <property type="entry name" value="Fungal_trans"/>
    <property type="match status" value="1"/>
</dbReference>
<evidence type="ECO:0000256" key="2">
    <source>
        <dbReference type="ARBA" id="ARBA00022833"/>
    </source>
</evidence>
<feature type="region of interest" description="Disordered" evidence="6">
    <location>
        <begin position="110"/>
        <end position="135"/>
    </location>
</feature>
<evidence type="ECO:0000313" key="9">
    <source>
        <dbReference type="Proteomes" id="UP000547976"/>
    </source>
</evidence>
<proteinExistence type="predicted"/>
<gene>
    <name evidence="8" type="ORF">FSUBG_13332</name>
</gene>
<accession>A0A8H5KXR6</accession>
<dbReference type="EMBL" id="JAAOAV010000331">
    <property type="protein sequence ID" value="KAF5580676.1"/>
    <property type="molecule type" value="Genomic_DNA"/>
</dbReference>
<evidence type="ECO:0000256" key="6">
    <source>
        <dbReference type="SAM" id="MobiDB-lite"/>
    </source>
</evidence>
<feature type="domain" description="Xylanolytic transcriptional activator regulatory" evidence="7">
    <location>
        <begin position="199"/>
        <end position="393"/>
    </location>
</feature>
<dbReference type="AlphaFoldDB" id="A0A8H5KXR6"/>
<dbReference type="Proteomes" id="UP000547976">
    <property type="component" value="Unassembled WGS sequence"/>
</dbReference>
<evidence type="ECO:0000256" key="5">
    <source>
        <dbReference type="ARBA" id="ARBA00023242"/>
    </source>
</evidence>
<dbReference type="CDD" id="cd12148">
    <property type="entry name" value="fungal_TF_MHR"/>
    <property type="match status" value="1"/>
</dbReference>
<evidence type="ECO:0000256" key="4">
    <source>
        <dbReference type="ARBA" id="ARBA00023163"/>
    </source>
</evidence>
<feature type="region of interest" description="Disordered" evidence="6">
    <location>
        <begin position="1"/>
        <end position="21"/>
    </location>
</feature>
<name>A0A8H5KXR6_GIBSU</name>
<keyword evidence="3" id="KW-0805">Transcription regulation</keyword>